<dbReference type="EMBL" id="FZOJ01000003">
    <property type="protein sequence ID" value="SNS06672.1"/>
    <property type="molecule type" value="Genomic_DNA"/>
</dbReference>
<dbReference type="SUPFAM" id="SSF51726">
    <property type="entry name" value="UROD/MetE-like"/>
    <property type="match status" value="1"/>
</dbReference>
<evidence type="ECO:0000313" key="2">
    <source>
        <dbReference type="EMBL" id="SNS06672.1"/>
    </source>
</evidence>
<evidence type="ECO:0000313" key="3">
    <source>
        <dbReference type="Proteomes" id="UP000198304"/>
    </source>
</evidence>
<dbReference type="Proteomes" id="UP000198304">
    <property type="component" value="Unassembled WGS sequence"/>
</dbReference>
<dbReference type="InterPro" id="IPR000257">
    <property type="entry name" value="Uroporphyrinogen_deCOase"/>
</dbReference>
<evidence type="ECO:0000259" key="1">
    <source>
        <dbReference type="Pfam" id="PF01208"/>
    </source>
</evidence>
<dbReference type="InterPro" id="IPR038071">
    <property type="entry name" value="UROD/MetE-like_sf"/>
</dbReference>
<dbReference type="GO" id="GO:0004853">
    <property type="term" value="F:uroporphyrinogen decarboxylase activity"/>
    <property type="evidence" value="ECO:0007669"/>
    <property type="project" value="InterPro"/>
</dbReference>
<feature type="domain" description="Uroporphyrinogen decarboxylase (URO-D)" evidence="1">
    <location>
        <begin position="191"/>
        <end position="388"/>
    </location>
</feature>
<gene>
    <name evidence="2" type="ORF">SAMN05446037_1003237</name>
</gene>
<dbReference type="Pfam" id="PF01208">
    <property type="entry name" value="URO-D"/>
    <property type="match status" value="1"/>
</dbReference>
<proteinExistence type="predicted"/>
<name>A0A239BGB6_9FIRM</name>
<keyword evidence="3" id="KW-1185">Reference proteome</keyword>
<organism evidence="2 3">
    <name type="scientific">Anaerovirgula multivorans</name>
    <dbReference type="NCBI Taxonomy" id="312168"/>
    <lineage>
        <taxon>Bacteria</taxon>
        <taxon>Bacillati</taxon>
        <taxon>Bacillota</taxon>
        <taxon>Clostridia</taxon>
        <taxon>Peptostreptococcales</taxon>
        <taxon>Natronincolaceae</taxon>
        <taxon>Anaerovirgula</taxon>
    </lineage>
</organism>
<protein>
    <submittedName>
        <fullName evidence="2">Uroporphyrinogen decarboxylase (URO-D)</fullName>
    </submittedName>
</protein>
<reference evidence="2 3" key="1">
    <citation type="submission" date="2017-06" db="EMBL/GenBank/DDBJ databases">
        <authorList>
            <person name="Kim H.J."/>
            <person name="Triplett B.A."/>
        </authorList>
    </citation>
    <scope>NUCLEOTIDE SEQUENCE [LARGE SCALE GENOMIC DNA]</scope>
    <source>
        <strain evidence="2 3">SCA</strain>
    </source>
</reference>
<dbReference type="RefSeq" id="WP_242975033.1">
    <property type="nucleotide sequence ID" value="NZ_FZOJ01000003.1"/>
</dbReference>
<dbReference type="CDD" id="cd03308">
    <property type="entry name" value="CmuA_CmuC_like"/>
    <property type="match status" value="1"/>
</dbReference>
<sequence length="392" mass="44735">MKDMAATLDRTALAEERTQLFKDVFDGKIPKRVPISPSLTIEFAIQYAGKNLADVQWNHLLLEEVYEKVCQDFISDTNPAAMNLRNPVHYKLLGARNFVMSSSGFMQHPEVHGLEAEEYDEFIASPYDCIMERILPRIYTELDTNPAQRAIVFAKAFKAYYDELFTALGVIGKLTEKYGYASIGGIELLTEAPFDFVADQLRGFKGITGDIRRYPDKVEAACEAALPLMIKQGMPPYPPTKYGAAFIPLHMAPYIRPKDFERFYWPTFKKLVDELAAKGQPSMLFVEHDWMRYIDYLYELPENTRMWFEYGDPKLVKEKLGKKHIISGFYPITLLKTGTKQQCIDKAKELIDILAPGGRYYFGFDKGIITADSVDLGNLQAVLEYVAENAHY</sequence>
<accession>A0A239BGB6</accession>
<dbReference type="Gene3D" id="3.20.20.210">
    <property type="match status" value="1"/>
</dbReference>
<dbReference type="GO" id="GO:0006779">
    <property type="term" value="P:porphyrin-containing compound biosynthetic process"/>
    <property type="evidence" value="ECO:0007669"/>
    <property type="project" value="InterPro"/>
</dbReference>
<dbReference type="AlphaFoldDB" id="A0A239BGB6"/>